<organism evidence="1 2">
    <name type="scientific">Scophthalmus maximus</name>
    <name type="common">Turbot</name>
    <name type="synonym">Psetta maxima</name>
    <dbReference type="NCBI Taxonomy" id="52904"/>
    <lineage>
        <taxon>Eukaryota</taxon>
        <taxon>Metazoa</taxon>
        <taxon>Chordata</taxon>
        <taxon>Craniata</taxon>
        <taxon>Vertebrata</taxon>
        <taxon>Euteleostomi</taxon>
        <taxon>Actinopterygii</taxon>
        <taxon>Neopterygii</taxon>
        <taxon>Teleostei</taxon>
        <taxon>Neoteleostei</taxon>
        <taxon>Acanthomorphata</taxon>
        <taxon>Carangaria</taxon>
        <taxon>Pleuronectiformes</taxon>
        <taxon>Pleuronectoidei</taxon>
        <taxon>Scophthalmidae</taxon>
        <taxon>Scophthalmus</taxon>
    </lineage>
</organism>
<evidence type="ECO:0000313" key="2">
    <source>
        <dbReference type="Proteomes" id="UP000438429"/>
    </source>
</evidence>
<name>A0A6A4S362_SCOMX</name>
<sequence>MSEHFSLDAYARRFTEVHQTVWVTCPPVLSIVSEQHTARRVDETQPTAATCCCKRDTAAAVLTSERANARNIIEVSDTAALFSRSAVDTSPFTFSSHQFRIECFVSQGKPE</sequence>
<accession>A0A6A4S362</accession>
<comment type="caution">
    <text evidence="1">The sequence shown here is derived from an EMBL/GenBank/DDBJ whole genome shotgun (WGS) entry which is preliminary data.</text>
</comment>
<evidence type="ECO:0000313" key="1">
    <source>
        <dbReference type="EMBL" id="KAF0029646.1"/>
    </source>
</evidence>
<dbReference type="EMBL" id="VEVO01000016">
    <property type="protein sequence ID" value="KAF0029646.1"/>
    <property type="molecule type" value="Genomic_DNA"/>
</dbReference>
<dbReference type="AlphaFoldDB" id="A0A6A4S362"/>
<reference evidence="1 2" key="1">
    <citation type="submission" date="2019-06" db="EMBL/GenBank/DDBJ databases">
        <title>Draft genomes of female and male turbot (Scophthalmus maximus).</title>
        <authorList>
            <person name="Xu H."/>
            <person name="Xu X.-W."/>
            <person name="Shao C."/>
            <person name="Chen S."/>
        </authorList>
    </citation>
    <scope>NUCLEOTIDE SEQUENCE [LARGE SCALE GENOMIC DNA]</scope>
    <source>
        <strain evidence="1">Ysfricsl-2016a</strain>
        <tissue evidence="1">Blood</tissue>
    </source>
</reference>
<gene>
    <name evidence="1" type="ORF">F2P81_018751</name>
</gene>
<protein>
    <submittedName>
        <fullName evidence="1">Uncharacterized protein</fullName>
    </submittedName>
</protein>
<dbReference type="Proteomes" id="UP000438429">
    <property type="component" value="Unassembled WGS sequence"/>
</dbReference>
<proteinExistence type="predicted"/>